<feature type="region of interest" description="Disordered" evidence="1">
    <location>
        <begin position="1"/>
        <end position="106"/>
    </location>
</feature>
<organism evidence="3 4">
    <name type="scientific">Gonapodya prolifera (strain JEL478)</name>
    <name type="common">Monoblepharis prolifera</name>
    <dbReference type="NCBI Taxonomy" id="1344416"/>
    <lineage>
        <taxon>Eukaryota</taxon>
        <taxon>Fungi</taxon>
        <taxon>Fungi incertae sedis</taxon>
        <taxon>Chytridiomycota</taxon>
        <taxon>Chytridiomycota incertae sedis</taxon>
        <taxon>Monoblepharidomycetes</taxon>
        <taxon>Monoblepharidales</taxon>
        <taxon>Gonapodyaceae</taxon>
        <taxon>Gonapodya</taxon>
    </lineage>
</organism>
<dbReference type="InterPro" id="IPR001005">
    <property type="entry name" value="SANT/Myb"/>
</dbReference>
<dbReference type="EMBL" id="KQ965760">
    <property type="protein sequence ID" value="KXS15643.1"/>
    <property type="molecule type" value="Genomic_DNA"/>
</dbReference>
<evidence type="ECO:0000256" key="1">
    <source>
        <dbReference type="SAM" id="MobiDB-lite"/>
    </source>
</evidence>
<dbReference type="CDD" id="cd00167">
    <property type="entry name" value="SANT"/>
    <property type="match status" value="1"/>
</dbReference>
<dbReference type="STRING" id="1344416.A0A139AGV3"/>
<dbReference type="InterPro" id="IPR039467">
    <property type="entry name" value="TFIIIB_B''_Myb"/>
</dbReference>
<sequence>MNLPERPWKTIKNGDEAEKSEGDGAGAVKGSSELENGEDRAASDNIPPPSNPPSNPVPPSQYKFDKERGVWEFSGPGSGNTFGGRSDEESRTNENGSAAGNHDAVSAEIRRITNATYAKRRTKSEKWTDEETEKFYEALSMCGTDFTLAVPLFPGRNQRQLKNKYTREERADPARVAQALKRRTKLGGCFFLRRWFLTGD</sequence>
<dbReference type="PANTHER" id="PTHR22929">
    <property type="entry name" value="RNA POLYMERASE III TRANSCRIPTION INITIATION FACTOR B"/>
    <property type="match status" value="1"/>
</dbReference>
<dbReference type="SMART" id="SM00717">
    <property type="entry name" value="SANT"/>
    <property type="match status" value="1"/>
</dbReference>
<dbReference type="Pfam" id="PF15963">
    <property type="entry name" value="Myb_DNA-bind_7"/>
    <property type="match status" value="1"/>
</dbReference>
<dbReference type="GO" id="GO:0000126">
    <property type="term" value="C:transcription factor TFIIIB complex"/>
    <property type="evidence" value="ECO:0007669"/>
    <property type="project" value="TreeGrafter"/>
</dbReference>
<name>A0A139AGV3_GONPJ</name>
<dbReference type="Proteomes" id="UP000070544">
    <property type="component" value="Unassembled WGS sequence"/>
</dbReference>
<dbReference type="OrthoDB" id="272624at2759"/>
<feature type="domain" description="Myb-like" evidence="2">
    <location>
        <begin position="123"/>
        <end position="171"/>
    </location>
</feature>
<evidence type="ECO:0000259" key="2">
    <source>
        <dbReference type="SMART" id="SM00717"/>
    </source>
</evidence>
<feature type="compositionally biased region" description="Pro residues" evidence="1">
    <location>
        <begin position="46"/>
        <end position="59"/>
    </location>
</feature>
<gene>
    <name evidence="3" type="ORF">M427DRAFT_98592</name>
</gene>
<dbReference type="SUPFAM" id="SSF46689">
    <property type="entry name" value="Homeodomain-like"/>
    <property type="match status" value="1"/>
</dbReference>
<dbReference type="AlphaFoldDB" id="A0A139AGV3"/>
<evidence type="ECO:0000313" key="4">
    <source>
        <dbReference type="Proteomes" id="UP000070544"/>
    </source>
</evidence>
<evidence type="ECO:0000313" key="3">
    <source>
        <dbReference type="EMBL" id="KXS15643.1"/>
    </source>
</evidence>
<proteinExistence type="predicted"/>
<reference evidence="3 4" key="1">
    <citation type="journal article" date="2015" name="Genome Biol. Evol.">
        <title>Phylogenomic analyses indicate that early fungi evolved digesting cell walls of algal ancestors of land plants.</title>
        <authorList>
            <person name="Chang Y."/>
            <person name="Wang S."/>
            <person name="Sekimoto S."/>
            <person name="Aerts A.L."/>
            <person name="Choi C."/>
            <person name="Clum A."/>
            <person name="LaButti K.M."/>
            <person name="Lindquist E.A."/>
            <person name="Yee Ngan C."/>
            <person name="Ohm R.A."/>
            <person name="Salamov A.A."/>
            <person name="Grigoriev I.V."/>
            <person name="Spatafora J.W."/>
            <person name="Berbee M.L."/>
        </authorList>
    </citation>
    <scope>NUCLEOTIDE SEQUENCE [LARGE SCALE GENOMIC DNA]</scope>
    <source>
        <strain evidence="3 4">JEL478</strain>
    </source>
</reference>
<dbReference type="PANTHER" id="PTHR22929:SF0">
    <property type="entry name" value="TRANSCRIPTION FACTOR TFIIIB COMPONENT B'' HOMOLOG"/>
    <property type="match status" value="1"/>
</dbReference>
<dbReference type="GO" id="GO:0070898">
    <property type="term" value="P:RNA polymerase III preinitiation complex assembly"/>
    <property type="evidence" value="ECO:0007669"/>
    <property type="project" value="TreeGrafter"/>
</dbReference>
<protein>
    <recommendedName>
        <fullName evidence="2">Myb-like domain-containing protein</fullName>
    </recommendedName>
</protein>
<accession>A0A139AGV3</accession>
<dbReference type="Gene3D" id="1.10.10.60">
    <property type="entry name" value="Homeodomain-like"/>
    <property type="match status" value="1"/>
</dbReference>
<dbReference type="InterPro" id="IPR009057">
    <property type="entry name" value="Homeodomain-like_sf"/>
</dbReference>
<keyword evidence="4" id="KW-1185">Reference proteome</keyword>
<dbReference type="GO" id="GO:0001156">
    <property type="term" value="F:TFIIIC-class transcription factor complex binding"/>
    <property type="evidence" value="ECO:0007669"/>
    <property type="project" value="TreeGrafter"/>
</dbReference>
<feature type="compositionally biased region" description="Basic and acidic residues" evidence="1">
    <location>
        <begin position="1"/>
        <end position="22"/>
    </location>
</feature>